<comment type="catalytic activity">
    <reaction evidence="1">
        <text>ATP + protein L-histidine = ADP + protein N-phospho-L-histidine.</text>
        <dbReference type="EC" id="2.7.13.3"/>
    </reaction>
</comment>
<feature type="transmembrane region" description="Helical" evidence="11">
    <location>
        <begin position="149"/>
        <end position="169"/>
    </location>
</feature>
<evidence type="ECO:0000256" key="11">
    <source>
        <dbReference type="SAM" id="Phobius"/>
    </source>
</evidence>
<dbReference type="CDD" id="cd00082">
    <property type="entry name" value="HisKA"/>
    <property type="match status" value="1"/>
</dbReference>
<dbReference type="GO" id="GO:0004721">
    <property type="term" value="F:phosphoprotein phosphatase activity"/>
    <property type="evidence" value="ECO:0007669"/>
    <property type="project" value="TreeGrafter"/>
</dbReference>
<dbReference type="SUPFAM" id="SSF55874">
    <property type="entry name" value="ATPase domain of HSP90 chaperone/DNA topoisomerase II/histidine kinase"/>
    <property type="match status" value="1"/>
</dbReference>
<dbReference type="AlphaFoldDB" id="A0A430JJ59"/>
<evidence type="ECO:0000313" key="13">
    <source>
        <dbReference type="EMBL" id="RTE11043.1"/>
    </source>
</evidence>
<dbReference type="CDD" id="cd00075">
    <property type="entry name" value="HATPase"/>
    <property type="match status" value="1"/>
</dbReference>
<dbReference type="InterPro" id="IPR005467">
    <property type="entry name" value="His_kinase_dom"/>
</dbReference>
<keyword evidence="11" id="KW-0812">Transmembrane</keyword>
<keyword evidence="7 13" id="KW-0418">Kinase</keyword>
<dbReference type="InterPro" id="IPR036097">
    <property type="entry name" value="HisK_dim/P_sf"/>
</dbReference>
<keyword evidence="4" id="KW-0597">Phosphoprotein</keyword>
<comment type="caution">
    <text evidence="13">The sequence shown here is derived from an EMBL/GenBank/DDBJ whole genome shotgun (WGS) entry which is preliminary data.</text>
</comment>
<evidence type="ECO:0000256" key="3">
    <source>
        <dbReference type="ARBA" id="ARBA00012438"/>
    </source>
</evidence>
<dbReference type="PROSITE" id="PS50109">
    <property type="entry name" value="HIS_KIN"/>
    <property type="match status" value="1"/>
</dbReference>
<dbReference type="FunFam" id="1.10.287.130:FF:000001">
    <property type="entry name" value="Two-component sensor histidine kinase"/>
    <property type="match status" value="1"/>
</dbReference>
<dbReference type="Gene3D" id="1.10.287.130">
    <property type="match status" value="1"/>
</dbReference>
<dbReference type="InterPro" id="IPR036890">
    <property type="entry name" value="HATPase_C_sf"/>
</dbReference>
<dbReference type="PRINTS" id="PR00344">
    <property type="entry name" value="BCTRLSENSOR"/>
</dbReference>
<evidence type="ECO:0000256" key="9">
    <source>
        <dbReference type="ARBA" id="ARBA00023012"/>
    </source>
</evidence>
<evidence type="ECO:0000256" key="1">
    <source>
        <dbReference type="ARBA" id="ARBA00000085"/>
    </source>
</evidence>
<gene>
    <name evidence="13" type="ORF">EJQ19_04270</name>
</gene>
<proteinExistence type="predicted"/>
<evidence type="ECO:0000256" key="5">
    <source>
        <dbReference type="ARBA" id="ARBA00022679"/>
    </source>
</evidence>
<dbReference type="Proteomes" id="UP000276128">
    <property type="component" value="Unassembled WGS sequence"/>
</dbReference>
<reference evidence="13 14" key="1">
    <citation type="submission" date="2018-12" db="EMBL/GenBank/DDBJ databases">
        <title>Bacillus ochoae sp. nov., Paenibacillus whitsoniae sp. nov., Paenibacillus spiritus sp. nov. Isolated from the Mars Exploration Rover during spacecraft assembly.</title>
        <authorList>
            <person name="Seuylemezian A."/>
            <person name="Vaishampayan P."/>
        </authorList>
    </citation>
    <scope>NUCLEOTIDE SEQUENCE [LARGE SCALE GENOMIC DNA]</scope>
    <source>
        <strain evidence="13 14">MER 54</strain>
    </source>
</reference>
<keyword evidence="9" id="KW-0902">Two-component regulatory system</keyword>
<dbReference type="Pfam" id="PF00512">
    <property type="entry name" value="HisKA"/>
    <property type="match status" value="1"/>
</dbReference>
<keyword evidence="6" id="KW-0547">Nucleotide-binding</keyword>
<dbReference type="SMART" id="SM00388">
    <property type="entry name" value="HisKA"/>
    <property type="match status" value="1"/>
</dbReference>
<dbReference type="SMART" id="SM00387">
    <property type="entry name" value="HATPase_c"/>
    <property type="match status" value="1"/>
</dbReference>
<dbReference type="InterPro" id="IPR003661">
    <property type="entry name" value="HisK_dim/P_dom"/>
</dbReference>
<sequence length="410" mass="47165">MILFLVLFSMIVSVFFVGMAYREQRQTIRNTLYATENGKPLIPDLTNSGNEELYFYYLTTTEGNVLESSEAFTSDFSYNLETIEKWQPQKDEFHLKWLSIPHNHHEGKKGDRDKLLFIGARPTILGDGQNGFIYVAKDVTFYVEVFQNLLVVLICILVLFCMIAVWLSLSMSKKAMIPIQHSYRQQQQFLADVSHELRTPLSIMNTSIDVIEMENGNDFTPMTKEVVIDMKEEVERMSRMVQHLLLLARSDSGSVQFEMVLFDVVPRIRQWVQAFDAIAKQKEIVLDIHVPNALVVKGDLERIKQLVYILLDNAIKYTPVKGRVDLFVTQQSKYWSISVQDSGVGIPVDERQRIFDRFYRVEKHRSREEGSAGLGLSIAKWIVEAHQGTIEVESVINQGSTFTVKFSNED</sequence>
<evidence type="ECO:0000256" key="10">
    <source>
        <dbReference type="ARBA" id="ARBA00023136"/>
    </source>
</evidence>
<dbReference type="InterPro" id="IPR003594">
    <property type="entry name" value="HATPase_dom"/>
</dbReference>
<keyword evidence="5" id="KW-0808">Transferase</keyword>
<keyword evidence="11" id="KW-1133">Transmembrane helix</keyword>
<accession>A0A430JJ59</accession>
<dbReference type="GO" id="GO:0000155">
    <property type="term" value="F:phosphorelay sensor kinase activity"/>
    <property type="evidence" value="ECO:0007669"/>
    <property type="project" value="InterPro"/>
</dbReference>
<dbReference type="Gene3D" id="3.30.565.10">
    <property type="entry name" value="Histidine kinase-like ATPase, C-terminal domain"/>
    <property type="match status" value="1"/>
</dbReference>
<dbReference type="EMBL" id="RXHU01000014">
    <property type="protein sequence ID" value="RTE11043.1"/>
    <property type="molecule type" value="Genomic_DNA"/>
</dbReference>
<dbReference type="PANTHER" id="PTHR45453:SF1">
    <property type="entry name" value="PHOSPHATE REGULON SENSOR PROTEIN PHOR"/>
    <property type="match status" value="1"/>
</dbReference>
<evidence type="ECO:0000256" key="7">
    <source>
        <dbReference type="ARBA" id="ARBA00022777"/>
    </source>
</evidence>
<evidence type="ECO:0000259" key="12">
    <source>
        <dbReference type="PROSITE" id="PS50109"/>
    </source>
</evidence>
<dbReference type="GO" id="GO:0016036">
    <property type="term" value="P:cellular response to phosphate starvation"/>
    <property type="evidence" value="ECO:0007669"/>
    <property type="project" value="TreeGrafter"/>
</dbReference>
<evidence type="ECO:0000256" key="6">
    <source>
        <dbReference type="ARBA" id="ARBA00022741"/>
    </source>
</evidence>
<dbReference type="InterPro" id="IPR004358">
    <property type="entry name" value="Sig_transdc_His_kin-like_C"/>
</dbReference>
<dbReference type="InterPro" id="IPR050351">
    <property type="entry name" value="BphY/WalK/GraS-like"/>
</dbReference>
<dbReference type="GO" id="GO:0005524">
    <property type="term" value="F:ATP binding"/>
    <property type="evidence" value="ECO:0007669"/>
    <property type="project" value="UniProtKB-KW"/>
</dbReference>
<dbReference type="Pfam" id="PF02518">
    <property type="entry name" value="HATPase_c"/>
    <property type="match status" value="1"/>
</dbReference>
<evidence type="ECO:0000256" key="4">
    <source>
        <dbReference type="ARBA" id="ARBA00022553"/>
    </source>
</evidence>
<organism evidence="13 14">
    <name type="scientific">Paenibacillus whitsoniae</name>
    <dbReference type="NCBI Taxonomy" id="2496558"/>
    <lineage>
        <taxon>Bacteria</taxon>
        <taxon>Bacillati</taxon>
        <taxon>Bacillota</taxon>
        <taxon>Bacilli</taxon>
        <taxon>Bacillales</taxon>
        <taxon>Paenibacillaceae</taxon>
        <taxon>Paenibacillus</taxon>
    </lineage>
</organism>
<comment type="subcellular location">
    <subcellularLocation>
        <location evidence="2">Cell membrane</location>
        <topology evidence="2">Multi-pass membrane protein</topology>
    </subcellularLocation>
</comment>
<keyword evidence="10 11" id="KW-0472">Membrane</keyword>
<keyword evidence="8" id="KW-0067">ATP-binding</keyword>
<dbReference type="OrthoDB" id="9813151at2"/>
<name>A0A430JJ59_9BACL</name>
<feature type="domain" description="Histidine kinase" evidence="12">
    <location>
        <begin position="192"/>
        <end position="410"/>
    </location>
</feature>
<dbReference type="GO" id="GO:0005886">
    <property type="term" value="C:plasma membrane"/>
    <property type="evidence" value="ECO:0007669"/>
    <property type="project" value="UniProtKB-SubCell"/>
</dbReference>
<evidence type="ECO:0000313" key="14">
    <source>
        <dbReference type="Proteomes" id="UP000276128"/>
    </source>
</evidence>
<evidence type="ECO:0000256" key="8">
    <source>
        <dbReference type="ARBA" id="ARBA00022840"/>
    </source>
</evidence>
<keyword evidence="14" id="KW-1185">Reference proteome</keyword>
<dbReference type="FunFam" id="3.30.565.10:FF:000006">
    <property type="entry name" value="Sensor histidine kinase WalK"/>
    <property type="match status" value="1"/>
</dbReference>
<dbReference type="SUPFAM" id="SSF47384">
    <property type="entry name" value="Homodimeric domain of signal transducing histidine kinase"/>
    <property type="match status" value="1"/>
</dbReference>
<protein>
    <recommendedName>
        <fullName evidence="3">histidine kinase</fullName>
        <ecNumber evidence="3">2.7.13.3</ecNumber>
    </recommendedName>
</protein>
<dbReference type="PANTHER" id="PTHR45453">
    <property type="entry name" value="PHOSPHATE REGULON SENSOR PROTEIN PHOR"/>
    <property type="match status" value="1"/>
</dbReference>
<dbReference type="EC" id="2.7.13.3" evidence="3"/>
<evidence type="ECO:0000256" key="2">
    <source>
        <dbReference type="ARBA" id="ARBA00004651"/>
    </source>
</evidence>